<dbReference type="Proteomes" id="UP001054837">
    <property type="component" value="Unassembled WGS sequence"/>
</dbReference>
<dbReference type="SUPFAM" id="SSF49265">
    <property type="entry name" value="Fibronectin type III"/>
    <property type="match status" value="1"/>
</dbReference>
<proteinExistence type="predicted"/>
<name>A0AAV4QNV4_9ARAC</name>
<feature type="compositionally biased region" description="Polar residues" evidence="1">
    <location>
        <begin position="460"/>
        <end position="473"/>
    </location>
</feature>
<dbReference type="GO" id="GO:0003712">
    <property type="term" value="F:transcription coregulator activity"/>
    <property type="evidence" value="ECO:0007669"/>
    <property type="project" value="TreeGrafter"/>
</dbReference>
<feature type="region of interest" description="Disordered" evidence="1">
    <location>
        <begin position="938"/>
        <end position="960"/>
    </location>
</feature>
<dbReference type="InterPro" id="IPR036116">
    <property type="entry name" value="FN3_sf"/>
</dbReference>
<dbReference type="GO" id="GO:0005667">
    <property type="term" value="C:transcription regulator complex"/>
    <property type="evidence" value="ECO:0007669"/>
    <property type="project" value="TreeGrafter"/>
</dbReference>
<comment type="caution">
    <text evidence="3">The sequence shown here is derived from an EMBL/GenBank/DDBJ whole genome shotgun (WGS) entry which is preliminary data.</text>
</comment>
<dbReference type="Pfam" id="PF16794">
    <property type="entry name" value="fn3_4"/>
    <property type="match status" value="1"/>
</dbReference>
<evidence type="ECO:0000313" key="3">
    <source>
        <dbReference type="EMBL" id="GIY09954.1"/>
    </source>
</evidence>
<gene>
    <name evidence="3" type="primary">Atf7ip</name>
    <name evidence="3" type="ORF">CDAR_448411</name>
</gene>
<feature type="domain" description="Fibronectin type-III" evidence="2">
    <location>
        <begin position="1238"/>
        <end position="1343"/>
    </location>
</feature>
<dbReference type="InterPro" id="IPR013783">
    <property type="entry name" value="Ig-like_fold"/>
</dbReference>
<sequence length="1349" mass="149912">MIMDCYINNDGGDRIELNVTKNNLKTDDFLPNSPISAAEKIKQCHIFEICNKLILNNTAKIESVIQNNIDIETKTIPVVVQNNGSVKNNGSNCDLLLVKKFGESNIQNNIHGIVSTQKKKLNSFNKADDDSKVCPVSNVIYPCSLNISNNSITNSSNTFECNQPSCAGVLKSQSAESLENLDVINPLSDSRWISVCSNGTIERVSSFIPKRSIDMEISEEDKLNKLCQQDATIVNSKGSSSTMRNVECIPISNNPTINNSSTSKILDESIEFEVHEEEDYFKDEEYVKKNNVETICNEVTNGDKLENKSLTSFNISSNQATLEQNQIDADVSNILSKMSAEVDNCSSPEKILGENNSLEDNEDVKICENLKMEDFVILSDAEWSDEESSDEVHSVEKKKECSEIKEGKSGDLKPPSDEDEDDDDDDFNLDAAIEEFAKEENKLEGSDDELVKEFSEAEHTSTVSAEENQLNSIDTEEEKSNSKFVILDSEDEVETLLENIKTIDSDNDCFIVQDNNNVILIKDDDKEDLLTKNTINEDISVISDTEGIELSNVSHPSTTSPVENEEIFVKTPEKSASVSEENETFKIGCFKSEVFDNDIVEENNQKVNSSVTLELPQTNIQEAQIVQQNNKRNVTDTCHENEEEHSLFSNKRKADNSNMIDEKMEESILNVENEKTSILNKKTDLDAITCELSGEQSLITCSDLKNDEYHVEKKCLNDIVDYVCGDIDSANHGDSKNIVEEGKETGEKDINIVIDSVQSCQSQQITSLETEVMTLDSPCKGKRKSKKRKLLNSKNESVKKMKEGEENESASDVVSNSAMEEINLVEKKLCNDIIKELPPRLFLKKKHLNIIAKDIYIQATNEQYCKEVTKEKKINEELKRSLKMLYNDEMWIRSKFNTYHTTQQELFRQHGYNPVIAVRTVAVNVKIFRECDVSTSPQPVQNKLTSQSMPPQKTPVLANKVSPQIPIRQPVKKLDGPKTVPIPNINNRPRTAIATSSTPRFIAPNVTITGRAVIPAPINVPPHVFVPQAPVNIPKAASNQNKNQIIDLTDDEPAKNVVPVSTTVITIPSNPLSKVSVAGSNQNVLFPISGVIQMVPSATKNNPHFALSNPVQVQQVQRQTLIPTVPSSLLRPRTVAYFLPTQNSGQISAVPRGSIPVSNLVPGTNQRLSTVFVRVTNPGQIPSLNSVVTSSTRLVTSNFRNLATPSASDLVFLTNKQRHPAPLPPVPAFNLNPRDKRVPPKPRLKGSSAPSGIVLSWDMTLTSEHATIASYNLFAYQESNVLPLSSPWKKVGDVKALPLPMACTLTQFVEGNKYHFSVLAIDEQNRCGPYSNVVTMVYNTQEGNKSTRT</sequence>
<dbReference type="InterPro" id="IPR003961">
    <property type="entry name" value="FN3_dom"/>
</dbReference>
<feature type="compositionally biased region" description="Basic residues" evidence="1">
    <location>
        <begin position="780"/>
        <end position="791"/>
    </location>
</feature>
<protein>
    <submittedName>
        <fullName evidence="3">Activating transcription factor 7-interacting protein 1</fullName>
    </submittedName>
</protein>
<reference evidence="3 4" key="1">
    <citation type="submission" date="2021-06" db="EMBL/GenBank/DDBJ databases">
        <title>Caerostris darwini draft genome.</title>
        <authorList>
            <person name="Kono N."/>
            <person name="Arakawa K."/>
        </authorList>
    </citation>
    <scope>NUCLEOTIDE SEQUENCE [LARGE SCALE GENOMIC DNA]</scope>
</reference>
<dbReference type="Gene3D" id="2.60.40.10">
    <property type="entry name" value="Immunoglobulins"/>
    <property type="match status" value="1"/>
</dbReference>
<feature type="region of interest" description="Disordered" evidence="1">
    <location>
        <begin position="457"/>
        <end position="477"/>
    </location>
</feature>
<dbReference type="GO" id="GO:0006355">
    <property type="term" value="P:regulation of DNA-templated transcription"/>
    <property type="evidence" value="ECO:0007669"/>
    <property type="project" value="TreeGrafter"/>
</dbReference>
<feature type="region of interest" description="Disordered" evidence="1">
    <location>
        <begin position="779"/>
        <end position="813"/>
    </location>
</feature>
<dbReference type="InterPro" id="IPR026085">
    <property type="entry name" value="ATF7-int"/>
</dbReference>
<feature type="compositionally biased region" description="Polar residues" evidence="1">
    <location>
        <begin position="938"/>
        <end position="951"/>
    </location>
</feature>
<feature type="compositionally biased region" description="Acidic residues" evidence="1">
    <location>
        <begin position="417"/>
        <end position="426"/>
    </location>
</feature>
<dbReference type="PROSITE" id="PS50853">
    <property type="entry name" value="FN3"/>
    <property type="match status" value="1"/>
</dbReference>
<dbReference type="EMBL" id="BPLQ01004695">
    <property type="protein sequence ID" value="GIY09954.1"/>
    <property type="molecule type" value="Genomic_DNA"/>
</dbReference>
<dbReference type="PANTHER" id="PTHR23210">
    <property type="entry name" value="ACTIVATING TRANSCRIPTION FACTOR 7 INTERACTING PROTEIN"/>
    <property type="match status" value="1"/>
</dbReference>
<feature type="region of interest" description="Disordered" evidence="1">
    <location>
        <begin position="1223"/>
        <end position="1247"/>
    </location>
</feature>
<keyword evidence="4" id="KW-1185">Reference proteome</keyword>
<dbReference type="GO" id="GO:0005634">
    <property type="term" value="C:nucleus"/>
    <property type="evidence" value="ECO:0007669"/>
    <property type="project" value="TreeGrafter"/>
</dbReference>
<feature type="compositionally biased region" description="Basic and acidic residues" evidence="1">
    <location>
        <begin position="390"/>
        <end position="416"/>
    </location>
</feature>
<dbReference type="PANTHER" id="PTHR23210:SF26">
    <property type="entry name" value="ACTIVATING TRANSCRIPTION FACTOR 7-INTERACTING PROTEIN 1"/>
    <property type="match status" value="1"/>
</dbReference>
<evidence type="ECO:0000256" key="1">
    <source>
        <dbReference type="SAM" id="MobiDB-lite"/>
    </source>
</evidence>
<evidence type="ECO:0000259" key="2">
    <source>
        <dbReference type="PROSITE" id="PS50853"/>
    </source>
</evidence>
<feature type="region of interest" description="Disordered" evidence="1">
    <location>
        <begin position="382"/>
        <end position="426"/>
    </location>
</feature>
<feature type="region of interest" description="Disordered" evidence="1">
    <location>
        <begin position="971"/>
        <end position="990"/>
    </location>
</feature>
<dbReference type="InterPro" id="IPR056565">
    <property type="entry name" value="Fn3_ATF7IP"/>
</dbReference>
<accession>A0AAV4QNV4</accession>
<organism evidence="3 4">
    <name type="scientific">Caerostris darwini</name>
    <dbReference type="NCBI Taxonomy" id="1538125"/>
    <lineage>
        <taxon>Eukaryota</taxon>
        <taxon>Metazoa</taxon>
        <taxon>Ecdysozoa</taxon>
        <taxon>Arthropoda</taxon>
        <taxon>Chelicerata</taxon>
        <taxon>Arachnida</taxon>
        <taxon>Araneae</taxon>
        <taxon>Araneomorphae</taxon>
        <taxon>Entelegynae</taxon>
        <taxon>Araneoidea</taxon>
        <taxon>Araneidae</taxon>
        <taxon>Caerostris</taxon>
    </lineage>
</organism>
<evidence type="ECO:0000313" key="4">
    <source>
        <dbReference type="Proteomes" id="UP001054837"/>
    </source>
</evidence>